<accession>A0A9D2SDU8</accession>
<dbReference type="EC" id="2.4.-.-" evidence="3"/>
<dbReference type="Pfam" id="PF17994">
    <property type="entry name" value="Glft2_N"/>
    <property type="match status" value="1"/>
</dbReference>
<feature type="domain" description="Glycosyltransferase 2-like" evidence="1">
    <location>
        <begin position="146"/>
        <end position="253"/>
    </location>
</feature>
<feature type="domain" description="Galactofuranosyltransferase GlfT2 N-terminal" evidence="2">
    <location>
        <begin position="32"/>
        <end position="134"/>
    </location>
</feature>
<evidence type="ECO:0000313" key="3">
    <source>
        <dbReference type="EMBL" id="HJB91343.1"/>
    </source>
</evidence>
<organism evidence="3 4">
    <name type="scientific">Candidatus Eisenbergiella merdigallinarum</name>
    <dbReference type="NCBI Taxonomy" id="2838552"/>
    <lineage>
        <taxon>Bacteria</taxon>
        <taxon>Bacillati</taxon>
        <taxon>Bacillota</taxon>
        <taxon>Clostridia</taxon>
        <taxon>Lachnospirales</taxon>
        <taxon>Lachnospiraceae</taxon>
        <taxon>Eisenbergiella</taxon>
    </lineage>
</organism>
<reference evidence="3" key="2">
    <citation type="submission" date="2021-04" db="EMBL/GenBank/DDBJ databases">
        <authorList>
            <person name="Gilroy R."/>
        </authorList>
    </citation>
    <scope>NUCLEOTIDE SEQUENCE</scope>
    <source>
        <strain evidence="3">USAMLcec3-2134</strain>
    </source>
</reference>
<dbReference type="InterPro" id="IPR029044">
    <property type="entry name" value="Nucleotide-diphossugar_trans"/>
</dbReference>
<reference evidence="3" key="1">
    <citation type="journal article" date="2021" name="PeerJ">
        <title>Extensive microbial diversity within the chicken gut microbiome revealed by metagenomics and culture.</title>
        <authorList>
            <person name="Gilroy R."/>
            <person name="Ravi A."/>
            <person name="Getino M."/>
            <person name="Pursley I."/>
            <person name="Horton D.L."/>
            <person name="Alikhan N.F."/>
            <person name="Baker D."/>
            <person name="Gharbi K."/>
            <person name="Hall N."/>
            <person name="Watson M."/>
            <person name="Adriaenssens E.M."/>
            <person name="Foster-Nyarko E."/>
            <person name="Jarju S."/>
            <person name="Secka A."/>
            <person name="Antonio M."/>
            <person name="Oren A."/>
            <person name="Chaudhuri R.R."/>
            <person name="La Ragione R."/>
            <person name="Hildebrand F."/>
            <person name="Pallen M.J."/>
        </authorList>
    </citation>
    <scope>NUCLEOTIDE SEQUENCE</scope>
    <source>
        <strain evidence="3">USAMLcec3-2134</strain>
    </source>
</reference>
<keyword evidence="3" id="KW-0328">Glycosyltransferase</keyword>
<keyword evidence="3" id="KW-0808">Transferase</keyword>
<protein>
    <submittedName>
        <fullName evidence="3">Glycosyltransferase</fullName>
        <ecNumber evidence="3">2.4.-.-</ecNumber>
    </submittedName>
</protein>
<gene>
    <name evidence="3" type="ORF">H9763_07735</name>
</gene>
<proteinExistence type="predicted"/>
<dbReference type="GO" id="GO:0016757">
    <property type="term" value="F:glycosyltransferase activity"/>
    <property type="evidence" value="ECO:0007669"/>
    <property type="project" value="UniProtKB-KW"/>
</dbReference>
<sequence length="479" mass="55729">MILQTCLVPDEVCADPEIYYRNSGALHTEDGSAFLQAGQEMNSCTYMNALDVGAWKKYTSVETIRFRCRLKGRGTIALIHRDGGREMAVEEVRYGEDPGQGTVELELPANIRSGVIYFNLKAESETVLEHAEYRTESPPGERVSLSLVICTYRRKEHVERNLEKLRKSSFFRMMTQKNRFVVRVVDNGKELPDTYGEGIKVYANENTGGSGGFSRGMDESVNERDRYETTHVVLMDDDVELQTESLWRLYALLTYIRPEYRREPVAGRMFRLDRREVQYTAAEIWNGGDIRHIGFNLDMTRPENLASLNDNEGAEYGGWWFACYPMEFVEKNRPLPFFLHCDDVEYGLRHGGTPIVLNGIQVWHETYEYRQSPVIAYYDTRNALIVNALYVQNQNKKDVICSLEKAIELVREESLEEAYTRLLGIFHFCLGPIWFRKKRQLLQYKTSACKFTIIYKTVFRFWPLLFYRIQKSYGQNRKS</sequence>
<evidence type="ECO:0000259" key="1">
    <source>
        <dbReference type="Pfam" id="PF00535"/>
    </source>
</evidence>
<dbReference type="AlphaFoldDB" id="A0A9D2SDU8"/>
<dbReference type="SUPFAM" id="SSF53448">
    <property type="entry name" value="Nucleotide-diphospho-sugar transferases"/>
    <property type="match status" value="1"/>
</dbReference>
<comment type="caution">
    <text evidence="3">The sequence shown here is derived from an EMBL/GenBank/DDBJ whole genome shotgun (WGS) entry which is preliminary data.</text>
</comment>
<dbReference type="InterPro" id="IPR001173">
    <property type="entry name" value="Glyco_trans_2-like"/>
</dbReference>
<dbReference type="Proteomes" id="UP000886883">
    <property type="component" value="Unassembled WGS sequence"/>
</dbReference>
<evidence type="ECO:0000259" key="2">
    <source>
        <dbReference type="Pfam" id="PF17994"/>
    </source>
</evidence>
<evidence type="ECO:0000313" key="4">
    <source>
        <dbReference type="Proteomes" id="UP000886883"/>
    </source>
</evidence>
<dbReference type="EMBL" id="DWXE01000026">
    <property type="protein sequence ID" value="HJB91343.1"/>
    <property type="molecule type" value="Genomic_DNA"/>
</dbReference>
<dbReference type="Pfam" id="PF00535">
    <property type="entry name" value="Glycos_transf_2"/>
    <property type="match status" value="1"/>
</dbReference>
<dbReference type="Gene3D" id="3.90.550.60">
    <property type="match status" value="1"/>
</dbReference>
<dbReference type="InterPro" id="IPR040492">
    <property type="entry name" value="GlfT2_N"/>
</dbReference>
<name>A0A9D2SDU8_9FIRM</name>